<dbReference type="InterPro" id="IPR017469">
    <property type="entry name" value="PEP-CTERM_FemAB-rel"/>
</dbReference>
<dbReference type="EMBL" id="CP036316">
    <property type="protein sequence ID" value="QDT63300.1"/>
    <property type="molecule type" value="Genomic_DNA"/>
</dbReference>
<dbReference type="PANTHER" id="PTHR36174:SF1">
    <property type="entry name" value="LIPID II:GLYCINE GLYCYLTRANSFERASE"/>
    <property type="match status" value="1"/>
</dbReference>
<keyword evidence="4" id="KW-1185">Reference proteome</keyword>
<protein>
    <submittedName>
        <fullName evidence="3">FemAB family protein</fullName>
    </submittedName>
</protein>
<dbReference type="SUPFAM" id="SSF55729">
    <property type="entry name" value="Acyl-CoA N-acyltransferases (Nat)"/>
    <property type="match status" value="1"/>
</dbReference>
<dbReference type="RefSeq" id="WP_145259512.1">
    <property type="nucleotide sequence ID" value="NZ_CP036316.1"/>
</dbReference>
<dbReference type="KEGG" id="chya:V22_05200"/>
<dbReference type="Gene3D" id="3.40.630.30">
    <property type="match status" value="1"/>
</dbReference>
<feature type="region of interest" description="Disordered" evidence="1">
    <location>
        <begin position="1"/>
        <end position="21"/>
    </location>
</feature>
<dbReference type="OrthoDB" id="9773932at2"/>
<dbReference type="NCBIfam" id="TIGR03019">
    <property type="entry name" value="pepcterm_femAB"/>
    <property type="match status" value="1"/>
</dbReference>
<proteinExistence type="predicted"/>
<reference evidence="3 4" key="1">
    <citation type="submission" date="2019-02" db="EMBL/GenBank/DDBJ databases">
        <title>Deep-cultivation of Planctomycetes and their phenomic and genomic characterization uncovers novel biology.</title>
        <authorList>
            <person name="Wiegand S."/>
            <person name="Jogler M."/>
            <person name="Boedeker C."/>
            <person name="Pinto D."/>
            <person name="Vollmers J."/>
            <person name="Rivas-Marin E."/>
            <person name="Kohn T."/>
            <person name="Peeters S.H."/>
            <person name="Heuer A."/>
            <person name="Rast P."/>
            <person name="Oberbeckmann S."/>
            <person name="Bunk B."/>
            <person name="Jeske O."/>
            <person name="Meyerdierks A."/>
            <person name="Storesund J.E."/>
            <person name="Kallscheuer N."/>
            <person name="Luecker S."/>
            <person name="Lage O.M."/>
            <person name="Pohl T."/>
            <person name="Merkel B.J."/>
            <person name="Hornburger P."/>
            <person name="Mueller R.-W."/>
            <person name="Bruemmer F."/>
            <person name="Labrenz M."/>
            <person name="Spormann A.M."/>
            <person name="Op den Camp H."/>
            <person name="Overmann J."/>
            <person name="Amann R."/>
            <person name="Jetten M.S.M."/>
            <person name="Mascher T."/>
            <person name="Medema M.H."/>
            <person name="Devos D.P."/>
            <person name="Kaster A.-K."/>
            <person name="Ovreas L."/>
            <person name="Rohde M."/>
            <person name="Galperin M.Y."/>
            <person name="Jogler C."/>
        </authorList>
    </citation>
    <scope>NUCLEOTIDE SEQUENCE [LARGE SCALE GENOMIC DNA]</scope>
    <source>
        <strain evidence="3 4">V22</strain>
    </source>
</reference>
<feature type="compositionally biased region" description="Polar residues" evidence="1">
    <location>
        <begin position="1"/>
        <end position="18"/>
    </location>
</feature>
<evidence type="ECO:0000313" key="4">
    <source>
        <dbReference type="Proteomes" id="UP000319976"/>
    </source>
</evidence>
<gene>
    <name evidence="3" type="ORF">V22_05200</name>
</gene>
<accession>A0A517T4K1</accession>
<organism evidence="3 4">
    <name type="scientific">Calycomorphotria hydatis</name>
    <dbReference type="NCBI Taxonomy" id="2528027"/>
    <lineage>
        <taxon>Bacteria</taxon>
        <taxon>Pseudomonadati</taxon>
        <taxon>Planctomycetota</taxon>
        <taxon>Planctomycetia</taxon>
        <taxon>Planctomycetales</taxon>
        <taxon>Planctomycetaceae</taxon>
        <taxon>Calycomorphotria</taxon>
    </lineage>
</organism>
<evidence type="ECO:0000313" key="3">
    <source>
        <dbReference type="EMBL" id="QDT63300.1"/>
    </source>
</evidence>
<evidence type="ECO:0000256" key="1">
    <source>
        <dbReference type="SAM" id="MobiDB-lite"/>
    </source>
</evidence>
<dbReference type="PANTHER" id="PTHR36174">
    <property type="entry name" value="LIPID II:GLYCINE GLYCYLTRANSFERASE"/>
    <property type="match status" value="1"/>
</dbReference>
<feature type="domain" description="BioF2-like acetyltransferase" evidence="2">
    <location>
        <begin position="175"/>
        <end position="309"/>
    </location>
</feature>
<dbReference type="Pfam" id="PF13480">
    <property type="entry name" value="Acetyltransf_6"/>
    <property type="match status" value="1"/>
</dbReference>
<sequence length="368" mass="41099">MSNSFSTASEEMTSSPPEVSTMHVQCWEGRELSSGIDKYADQLTGTSHPGRDTRWLPVLQDGLQQRTLLLVVEEDDRLSGWLPLGLVSGPVFGRFLISLPYINRAGLECDRPDVGDALVAEAVRLSRQWGCKYLQLRQDAEHPHDSLTTVDSGKLHMCRSLPATTDELWKDLGCKVRNQIRKGEKGGFTVHWDGAELLKDFQSLFSRTMHELGTPTFGRSLFAAILKHFGDDAELCVMRAGVEPVAAAILVHGHGITEVPSAASPRRFRSSNVNMLLYRHLLERAITRGQHTFDFGRCTRDGGPFRFKKQWGAQPEPMVWQYHFPGGAAESDSMRPDSSRNQKLIAIWKRLPLALTRIAGPMIVRGIP</sequence>
<dbReference type="Proteomes" id="UP000319976">
    <property type="component" value="Chromosome"/>
</dbReference>
<dbReference type="InterPro" id="IPR050644">
    <property type="entry name" value="PG_Glycine_Bridge_Synth"/>
</dbReference>
<evidence type="ECO:0000259" key="2">
    <source>
        <dbReference type="Pfam" id="PF13480"/>
    </source>
</evidence>
<dbReference type="InterPro" id="IPR016181">
    <property type="entry name" value="Acyl_CoA_acyltransferase"/>
</dbReference>
<name>A0A517T4K1_9PLAN</name>
<dbReference type="AlphaFoldDB" id="A0A517T4K1"/>
<dbReference type="InterPro" id="IPR038740">
    <property type="entry name" value="BioF2-like_GNAT_dom"/>
</dbReference>